<accession>A0A6A4SL37</accession>
<sequence length="222" mass="24959">MIDSGDGGFPRTHGDHSACFLSNYHRRDPPELERSRFISSKERLVRDPIRCASDSVNQSHVCSWKSLLCDASRIRGSASSDEDGGGNSNRSTWLFRRTRCHRQVLTLLAVIFGQCQLPPPPPPLRAALHLRCFFNTPPCTGRDGQRLFISSDVTTSNRHFAYSQSGFRIPVSLGPLCSSQRDRYEQFHGIDGWCLSGDLHVELYPPGCTCTFTGRQKCQRKN</sequence>
<organism evidence="1 2">
    <name type="scientific">Scophthalmus maximus</name>
    <name type="common">Turbot</name>
    <name type="synonym">Psetta maxima</name>
    <dbReference type="NCBI Taxonomy" id="52904"/>
    <lineage>
        <taxon>Eukaryota</taxon>
        <taxon>Metazoa</taxon>
        <taxon>Chordata</taxon>
        <taxon>Craniata</taxon>
        <taxon>Vertebrata</taxon>
        <taxon>Euteleostomi</taxon>
        <taxon>Actinopterygii</taxon>
        <taxon>Neopterygii</taxon>
        <taxon>Teleostei</taxon>
        <taxon>Neoteleostei</taxon>
        <taxon>Acanthomorphata</taxon>
        <taxon>Carangaria</taxon>
        <taxon>Pleuronectiformes</taxon>
        <taxon>Pleuronectoidei</taxon>
        <taxon>Scophthalmidae</taxon>
        <taxon>Scophthalmus</taxon>
    </lineage>
</organism>
<dbReference type="Proteomes" id="UP000438429">
    <property type="component" value="Unassembled WGS sequence"/>
</dbReference>
<name>A0A6A4SL37_SCOMX</name>
<evidence type="ECO:0000313" key="2">
    <source>
        <dbReference type="Proteomes" id="UP000438429"/>
    </source>
</evidence>
<dbReference type="EMBL" id="VEVO01000013">
    <property type="protein sequence ID" value="KAF0033309.1"/>
    <property type="molecule type" value="Genomic_DNA"/>
</dbReference>
<evidence type="ECO:0000313" key="1">
    <source>
        <dbReference type="EMBL" id="KAF0033309.1"/>
    </source>
</evidence>
<proteinExistence type="predicted"/>
<dbReference type="AlphaFoldDB" id="A0A6A4SL37"/>
<reference evidence="1 2" key="1">
    <citation type="submission" date="2019-06" db="EMBL/GenBank/DDBJ databases">
        <title>Draft genomes of female and male turbot (Scophthalmus maximus).</title>
        <authorList>
            <person name="Xu H."/>
            <person name="Xu X.-W."/>
            <person name="Shao C."/>
            <person name="Chen S."/>
        </authorList>
    </citation>
    <scope>NUCLEOTIDE SEQUENCE [LARGE SCALE GENOMIC DNA]</scope>
    <source>
        <strain evidence="1">Ysfricsl-2016a</strain>
        <tissue evidence="1">Blood</tissue>
    </source>
</reference>
<protein>
    <submittedName>
        <fullName evidence="1">Uncharacterized protein</fullName>
    </submittedName>
</protein>
<comment type="caution">
    <text evidence="1">The sequence shown here is derived from an EMBL/GenBank/DDBJ whole genome shotgun (WGS) entry which is preliminary data.</text>
</comment>
<gene>
    <name evidence="1" type="ORF">F2P81_015599</name>
</gene>